<dbReference type="InterPro" id="IPR013525">
    <property type="entry name" value="ABC2_TM"/>
</dbReference>
<protein>
    <recommendedName>
        <fullName evidence="5">Transport permease protein</fullName>
    </recommendedName>
</protein>
<feature type="transmembrane region" description="Helical" evidence="5">
    <location>
        <begin position="169"/>
        <end position="189"/>
    </location>
</feature>
<feature type="transmembrane region" description="Helical" evidence="5">
    <location>
        <begin position="139"/>
        <end position="162"/>
    </location>
</feature>
<dbReference type="InterPro" id="IPR051784">
    <property type="entry name" value="Nod_factor_ABC_transporter"/>
</dbReference>
<comment type="similarity">
    <text evidence="5">Belongs to the ABC-2 integral membrane protein family.</text>
</comment>
<evidence type="ECO:0000256" key="4">
    <source>
        <dbReference type="ARBA" id="ARBA00023136"/>
    </source>
</evidence>
<name>A0A6J4RY45_9ACTN</name>
<dbReference type="PANTHER" id="PTHR43229">
    <property type="entry name" value="NODULATION PROTEIN J"/>
    <property type="match status" value="1"/>
</dbReference>
<evidence type="ECO:0000259" key="6">
    <source>
        <dbReference type="PROSITE" id="PS51012"/>
    </source>
</evidence>
<accession>A0A6J4RY45</accession>
<keyword evidence="5" id="KW-0813">Transport</keyword>
<evidence type="ECO:0000256" key="2">
    <source>
        <dbReference type="ARBA" id="ARBA00022692"/>
    </source>
</evidence>
<dbReference type="AlphaFoldDB" id="A0A6J4RY45"/>
<evidence type="ECO:0000256" key="5">
    <source>
        <dbReference type="RuleBase" id="RU361157"/>
    </source>
</evidence>
<dbReference type="GO" id="GO:0140359">
    <property type="term" value="F:ABC-type transporter activity"/>
    <property type="evidence" value="ECO:0007669"/>
    <property type="project" value="InterPro"/>
</dbReference>
<feature type="transmembrane region" description="Helical" evidence="5">
    <location>
        <begin position="226"/>
        <end position="247"/>
    </location>
</feature>
<dbReference type="InterPro" id="IPR000412">
    <property type="entry name" value="ABC_2_transport"/>
</dbReference>
<evidence type="ECO:0000313" key="7">
    <source>
        <dbReference type="EMBL" id="CAA9484257.1"/>
    </source>
</evidence>
<gene>
    <name evidence="7" type="ORF">AVDCRST_MAG53-797</name>
</gene>
<keyword evidence="5" id="KW-1003">Cell membrane</keyword>
<dbReference type="Pfam" id="PF01061">
    <property type="entry name" value="ABC2_membrane"/>
    <property type="match status" value="1"/>
</dbReference>
<dbReference type="PANTHER" id="PTHR43229:SF2">
    <property type="entry name" value="NODULATION PROTEIN J"/>
    <property type="match status" value="1"/>
</dbReference>
<dbReference type="InterPro" id="IPR047817">
    <property type="entry name" value="ABC2_TM_bact-type"/>
</dbReference>
<reference evidence="7" key="1">
    <citation type="submission" date="2020-02" db="EMBL/GenBank/DDBJ databases">
        <authorList>
            <person name="Meier V. D."/>
        </authorList>
    </citation>
    <scope>NUCLEOTIDE SEQUENCE</scope>
    <source>
        <strain evidence="7">AVDCRST_MAG53</strain>
    </source>
</reference>
<dbReference type="PROSITE" id="PS51012">
    <property type="entry name" value="ABC_TM2"/>
    <property type="match status" value="1"/>
</dbReference>
<dbReference type="PRINTS" id="PR00164">
    <property type="entry name" value="ABC2TRNSPORT"/>
</dbReference>
<dbReference type="EMBL" id="CADCVR010000029">
    <property type="protein sequence ID" value="CAA9484257.1"/>
    <property type="molecule type" value="Genomic_DNA"/>
</dbReference>
<proteinExistence type="inferred from homology"/>
<evidence type="ECO:0000256" key="3">
    <source>
        <dbReference type="ARBA" id="ARBA00022989"/>
    </source>
</evidence>
<feature type="transmembrane region" description="Helical" evidence="5">
    <location>
        <begin position="102"/>
        <end position="127"/>
    </location>
</feature>
<keyword evidence="2 5" id="KW-0812">Transmembrane</keyword>
<sequence>MSRLINDTLVVAERNLIRLPRSPDLLLAVTVQPVMFVLLFVYVFGGAINTPGYDDYKDFLLPGIVVQNIAFGGFLTALGLAEDMNKGLVDRFRSLPMARPAVLAGRTAADIVTNLFSIIVLLTTGLIIGFSFDASVVEILGGVLLLLVFGYAFSWVFALIGLLVSSPEAANSVGFIAVFPLTFISSAFVPVESMPSALQTVAEVNPFTVTVDAMRALWVGAPAGDAVWGAFAWSSVIFAVAAPLAVARYRRAASR</sequence>
<dbReference type="PIRSF" id="PIRSF006648">
    <property type="entry name" value="DrrB"/>
    <property type="match status" value="1"/>
</dbReference>
<feature type="domain" description="ABC transmembrane type-2" evidence="6">
    <location>
        <begin position="24"/>
        <end position="252"/>
    </location>
</feature>
<feature type="transmembrane region" description="Helical" evidence="5">
    <location>
        <begin position="25"/>
        <end position="48"/>
    </location>
</feature>
<evidence type="ECO:0000256" key="1">
    <source>
        <dbReference type="ARBA" id="ARBA00004141"/>
    </source>
</evidence>
<feature type="transmembrane region" description="Helical" evidence="5">
    <location>
        <begin position="60"/>
        <end position="81"/>
    </location>
</feature>
<keyword evidence="4 5" id="KW-0472">Membrane</keyword>
<dbReference type="GO" id="GO:0043190">
    <property type="term" value="C:ATP-binding cassette (ABC) transporter complex"/>
    <property type="evidence" value="ECO:0007669"/>
    <property type="project" value="InterPro"/>
</dbReference>
<organism evidence="7">
    <name type="scientific">uncultured Solirubrobacteraceae bacterium</name>
    <dbReference type="NCBI Taxonomy" id="1162706"/>
    <lineage>
        <taxon>Bacteria</taxon>
        <taxon>Bacillati</taxon>
        <taxon>Actinomycetota</taxon>
        <taxon>Thermoleophilia</taxon>
        <taxon>Solirubrobacterales</taxon>
        <taxon>Solirubrobacteraceae</taxon>
        <taxon>environmental samples</taxon>
    </lineage>
</organism>
<comment type="subcellular location">
    <subcellularLocation>
        <location evidence="5">Cell membrane</location>
        <topology evidence="5">Multi-pass membrane protein</topology>
    </subcellularLocation>
    <subcellularLocation>
        <location evidence="1">Membrane</location>
        <topology evidence="1">Multi-pass membrane protein</topology>
    </subcellularLocation>
</comment>
<keyword evidence="3 5" id="KW-1133">Transmembrane helix</keyword>